<evidence type="ECO:0000313" key="3">
    <source>
        <dbReference type="EMBL" id="MEQ2190690.1"/>
    </source>
</evidence>
<dbReference type="PANTHER" id="PTHR23253:SF78">
    <property type="entry name" value="EUKARYOTIC TRANSLATION INITIATION FACTOR 4G1, ISOFORM B-RELATED"/>
    <property type="match status" value="1"/>
</dbReference>
<dbReference type="SUPFAM" id="SSF48371">
    <property type="entry name" value="ARM repeat"/>
    <property type="match status" value="2"/>
</dbReference>
<keyword evidence="1" id="KW-0810">Translation regulation</keyword>
<evidence type="ECO:0000313" key="4">
    <source>
        <dbReference type="Proteomes" id="UP001434883"/>
    </source>
</evidence>
<sequence length="335" mass="37666">KPEPVVQKPDRPAWSEEQIERKSKSIIDEFLHINDYKVTLMSVICRTSMYCWLNEVLSCRLIHQAPMNVICSVPSCYTFPDELVFMIASHFSPGGCPVCGRAELGLSVAHLCADRGGVHPGAQSDHTGPHGPTPLPADTLELADDMAIDIPHIWLYLAELLSPLLKDGGFSMRELFSHRNVGSLWRESGLNWADLLPEEEDVEAFISQQFLQSEGSSSEEVQTKRILSPEELSQQLEKLLLEDMASDEQIFDWVEASSSPFLRALMTAVCKAAVKDLLRMFFDCLYDEDVISEDAFYKWESSKDPAEQQGKGVALKSVTAFFTWLREAEEESEDN</sequence>
<dbReference type="Proteomes" id="UP001434883">
    <property type="component" value="Unassembled WGS sequence"/>
</dbReference>
<comment type="caution">
    <text evidence="3">The sequence shown here is derived from an EMBL/GenBank/DDBJ whole genome shotgun (WGS) entry which is preliminary data.</text>
</comment>
<dbReference type="Pfam" id="PF02020">
    <property type="entry name" value="W2"/>
    <property type="match status" value="1"/>
</dbReference>
<proteinExistence type="predicted"/>
<dbReference type="PROSITE" id="PS51363">
    <property type="entry name" value="W2"/>
    <property type="match status" value="1"/>
</dbReference>
<accession>A0ABV0Q4J4</accession>
<dbReference type="SMART" id="SM00515">
    <property type="entry name" value="eIF5C"/>
    <property type="match status" value="1"/>
</dbReference>
<dbReference type="PANTHER" id="PTHR23253">
    <property type="entry name" value="EUKARYOTIC TRANSLATION INITIATION FACTOR 4 GAMMA"/>
    <property type="match status" value="1"/>
</dbReference>
<feature type="domain" description="W2" evidence="2">
    <location>
        <begin position="141"/>
        <end position="335"/>
    </location>
</feature>
<reference evidence="3 4" key="1">
    <citation type="submission" date="2021-06" db="EMBL/GenBank/DDBJ databases">
        <authorList>
            <person name="Palmer J.M."/>
        </authorList>
    </citation>
    <scope>NUCLEOTIDE SEQUENCE [LARGE SCALE GENOMIC DNA]</scope>
    <source>
        <strain evidence="3 4">XC_2019</strain>
        <tissue evidence="3">Muscle</tissue>
    </source>
</reference>
<protein>
    <recommendedName>
        <fullName evidence="2">W2 domain-containing protein</fullName>
    </recommendedName>
</protein>
<name>A0ABV0Q4J4_9TELE</name>
<keyword evidence="4" id="KW-1185">Reference proteome</keyword>
<dbReference type="InterPro" id="IPR016024">
    <property type="entry name" value="ARM-type_fold"/>
</dbReference>
<feature type="non-terminal residue" evidence="3">
    <location>
        <position position="1"/>
    </location>
</feature>
<evidence type="ECO:0000256" key="1">
    <source>
        <dbReference type="ARBA" id="ARBA00022845"/>
    </source>
</evidence>
<dbReference type="InterPro" id="IPR003307">
    <property type="entry name" value="W2_domain"/>
</dbReference>
<organism evidence="3 4">
    <name type="scientific">Xenoophorus captivus</name>
    <dbReference type="NCBI Taxonomy" id="1517983"/>
    <lineage>
        <taxon>Eukaryota</taxon>
        <taxon>Metazoa</taxon>
        <taxon>Chordata</taxon>
        <taxon>Craniata</taxon>
        <taxon>Vertebrata</taxon>
        <taxon>Euteleostomi</taxon>
        <taxon>Actinopterygii</taxon>
        <taxon>Neopterygii</taxon>
        <taxon>Teleostei</taxon>
        <taxon>Neoteleostei</taxon>
        <taxon>Acanthomorphata</taxon>
        <taxon>Ovalentaria</taxon>
        <taxon>Atherinomorphae</taxon>
        <taxon>Cyprinodontiformes</taxon>
        <taxon>Goodeidae</taxon>
        <taxon>Xenoophorus</taxon>
    </lineage>
</organism>
<dbReference type="Gene3D" id="1.25.40.180">
    <property type="match status" value="3"/>
</dbReference>
<dbReference type="EMBL" id="JAHRIN010000162">
    <property type="protein sequence ID" value="MEQ2190690.1"/>
    <property type="molecule type" value="Genomic_DNA"/>
</dbReference>
<gene>
    <name evidence="3" type="ORF">XENOCAPTIV_005865</name>
</gene>
<evidence type="ECO:0000259" key="2">
    <source>
        <dbReference type="PROSITE" id="PS51363"/>
    </source>
</evidence>